<sequence length="106" mass="12351">MRDILFLCPTHRDYREIEVLGLNRRHRIHFHDYASLLLEELVAHEPPPHPELADPREEIRRIVARYGDAPLRGVVSIRMRVSKCWRRPGDVCSKKFKTAVVIATAS</sequence>
<name>A0A1F6VGX5_9PROT</name>
<accession>A0A1F6VGX5</accession>
<evidence type="ECO:0000313" key="2">
    <source>
        <dbReference type="Proteomes" id="UP000179076"/>
    </source>
</evidence>
<dbReference type="AlphaFoldDB" id="A0A1F6VGX5"/>
<proteinExistence type="predicted"/>
<protein>
    <submittedName>
        <fullName evidence="1">Uncharacterized protein</fullName>
    </submittedName>
</protein>
<comment type="caution">
    <text evidence="1">The sequence shown here is derived from an EMBL/GenBank/DDBJ whole genome shotgun (WGS) entry which is preliminary data.</text>
</comment>
<dbReference type="Proteomes" id="UP000179076">
    <property type="component" value="Unassembled WGS sequence"/>
</dbReference>
<organism evidence="1 2">
    <name type="scientific">Candidatus Muproteobacteria bacterium RBG_16_60_9</name>
    <dbReference type="NCBI Taxonomy" id="1817755"/>
    <lineage>
        <taxon>Bacteria</taxon>
        <taxon>Pseudomonadati</taxon>
        <taxon>Pseudomonadota</taxon>
        <taxon>Candidatus Muproteobacteria</taxon>
    </lineage>
</organism>
<dbReference type="EMBL" id="MFSP01000036">
    <property type="protein sequence ID" value="OGI68819.1"/>
    <property type="molecule type" value="Genomic_DNA"/>
</dbReference>
<reference evidence="1 2" key="1">
    <citation type="journal article" date="2016" name="Nat. Commun.">
        <title>Thousands of microbial genomes shed light on interconnected biogeochemical processes in an aquifer system.</title>
        <authorList>
            <person name="Anantharaman K."/>
            <person name="Brown C.T."/>
            <person name="Hug L.A."/>
            <person name="Sharon I."/>
            <person name="Castelle C.J."/>
            <person name="Probst A.J."/>
            <person name="Thomas B.C."/>
            <person name="Singh A."/>
            <person name="Wilkins M.J."/>
            <person name="Karaoz U."/>
            <person name="Brodie E.L."/>
            <person name="Williams K.H."/>
            <person name="Hubbard S.S."/>
            <person name="Banfield J.F."/>
        </authorList>
    </citation>
    <scope>NUCLEOTIDE SEQUENCE [LARGE SCALE GENOMIC DNA]</scope>
</reference>
<gene>
    <name evidence="1" type="ORF">A2W18_10200</name>
</gene>
<evidence type="ECO:0000313" key="1">
    <source>
        <dbReference type="EMBL" id="OGI68819.1"/>
    </source>
</evidence>